<feature type="region of interest" description="Disordered" evidence="2">
    <location>
        <begin position="41"/>
        <end position="91"/>
    </location>
</feature>
<dbReference type="PANTHER" id="PTHR47587:SF2">
    <property type="entry name" value="OS05G0103500 PROTEIN"/>
    <property type="match status" value="1"/>
</dbReference>
<accession>A0A9Q1K387</accession>
<sequence length="199" mass="22490">MLAPRTLHVVPAAVSVFSSSVVMADIHLSRNLINQLVEDEVEPKKKTKKTKPKIPRDRQGPEKKVHQKPISNESGTQKESPAARWPPQMPFFLPTPTPLPSSSPELEAIRSLLKENESVLEKLQRLEENMSREVAQRAKELHEKEFKLPQQKTIICQPEMSACLQCYKEHVKDPLKCASLVSGFQECVRKARKQANVPG</sequence>
<comment type="caution">
    <text evidence="3">The sequence shown here is derived from an EMBL/GenBank/DDBJ whole genome shotgun (WGS) entry which is preliminary data.</text>
</comment>
<evidence type="ECO:0000313" key="4">
    <source>
        <dbReference type="Proteomes" id="UP001153076"/>
    </source>
</evidence>
<feature type="coiled-coil region" evidence="1">
    <location>
        <begin position="106"/>
        <end position="143"/>
    </location>
</feature>
<proteinExistence type="predicted"/>
<dbReference type="AlphaFoldDB" id="A0A9Q1K387"/>
<organism evidence="3 4">
    <name type="scientific">Carnegiea gigantea</name>
    <dbReference type="NCBI Taxonomy" id="171969"/>
    <lineage>
        <taxon>Eukaryota</taxon>
        <taxon>Viridiplantae</taxon>
        <taxon>Streptophyta</taxon>
        <taxon>Embryophyta</taxon>
        <taxon>Tracheophyta</taxon>
        <taxon>Spermatophyta</taxon>
        <taxon>Magnoliopsida</taxon>
        <taxon>eudicotyledons</taxon>
        <taxon>Gunneridae</taxon>
        <taxon>Pentapetalae</taxon>
        <taxon>Caryophyllales</taxon>
        <taxon>Cactineae</taxon>
        <taxon>Cactaceae</taxon>
        <taxon>Cactoideae</taxon>
        <taxon>Echinocereeae</taxon>
        <taxon>Carnegiea</taxon>
    </lineage>
</organism>
<feature type="compositionally biased region" description="Basic and acidic residues" evidence="2">
    <location>
        <begin position="54"/>
        <end position="64"/>
    </location>
</feature>
<name>A0A9Q1K387_9CARY</name>
<gene>
    <name evidence="3" type="ORF">Cgig2_013285</name>
</gene>
<dbReference type="PANTHER" id="PTHR47587">
    <property type="entry name" value="OS05G0103500 PROTEIN"/>
    <property type="match status" value="1"/>
</dbReference>
<keyword evidence="4" id="KW-1185">Reference proteome</keyword>
<evidence type="ECO:0000313" key="3">
    <source>
        <dbReference type="EMBL" id="KAJ8435938.1"/>
    </source>
</evidence>
<reference evidence="3" key="1">
    <citation type="submission" date="2022-04" db="EMBL/GenBank/DDBJ databases">
        <title>Carnegiea gigantea Genome sequencing and assembly v2.</title>
        <authorList>
            <person name="Copetti D."/>
            <person name="Sanderson M.J."/>
            <person name="Burquez A."/>
            <person name="Wojciechowski M.F."/>
        </authorList>
    </citation>
    <scope>NUCLEOTIDE SEQUENCE</scope>
    <source>
        <strain evidence="3">SGP5-SGP5p</strain>
        <tissue evidence="3">Aerial part</tissue>
    </source>
</reference>
<evidence type="ECO:0000256" key="1">
    <source>
        <dbReference type="SAM" id="Coils"/>
    </source>
</evidence>
<keyword evidence="1" id="KW-0175">Coiled coil</keyword>
<protein>
    <submittedName>
        <fullName evidence="3">Uncharacterized protein</fullName>
    </submittedName>
</protein>
<evidence type="ECO:0000256" key="2">
    <source>
        <dbReference type="SAM" id="MobiDB-lite"/>
    </source>
</evidence>
<dbReference type="EMBL" id="JAKOGI010000375">
    <property type="protein sequence ID" value="KAJ8435938.1"/>
    <property type="molecule type" value="Genomic_DNA"/>
</dbReference>
<dbReference type="OrthoDB" id="70030at2759"/>
<dbReference type="Proteomes" id="UP001153076">
    <property type="component" value="Unassembled WGS sequence"/>
</dbReference>
<feature type="compositionally biased region" description="Polar residues" evidence="2">
    <location>
        <begin position="69"/>
        <end position="79"/>
    </location>
</feature>